<keyword evidence="9" id="KW-1185">Reference proteome</keyword>
<evidence type="ECO:0000256" key="5">
    <source>
        <dbReference type="ARBA" id="ARBA00022989"/>
    </source>
</evidence>
<dbReference type="Proteomes" id="UP000318478">
    <property type="component" value="Unassembled WGS sequence"/>
</dbReference>
<keyword evidence="7" id="KW-0653">Protein transport</keyword>
<keyword evidence="5" id="KW-1133">Transmembrane helix</keyword>
<dbReference type="EMBL" id="SJPO01000010">
    <property type="protein sequence ID" value="TWT73582.1"/>
    <property type="molecule type" value="Genomic_DNA"/>
</dbReference>
<evidence type="ECO:0000256" key="3">
    <source>
        <dbReference type="ARBA" id="ARBA00022475"/>
    </source>
</evidence>
<evidence type="ECO:0000256" key="6">
    <source>
        <dbReference type="ARBA" id="ARBA00023136"/>
    </source>
</evidence>
<gene>
    <name evidence="8" type="ORF">Pla123a_39180</name>
</gene>
<accession>A0A5C5YHX4</accession>
<organism evidence="8 9">
    <name type="scientific">Posidoniimonas polymericola</name>
    <dbReference type="NCBI Taxonomy" id="2528002"/>
    <lineage>
        <taxon>Bacteria</taxon>
        <taxon>Pseudomonadati</taxon>
        <taxon>Planctomycetota</taxon>
        <taxon>Planctomycetia</taxon>
        <taxon>Pirellulales</taxon>
        <taxon>Lacipirellulaceae</taxon>
        <taxon>Posidoniimonas</taxon>
    </lineage>
</organism>
<reference evidence="8 9" key="1">
    <citation type="submission" date="2019-02" db="EMBL/GenBank/DDBJ databases">
        <title>Deep-cultivation of Planctomycetes and their phenomic and genomic characterization uncovers novel biology.</title>
        <authorList>
            <person name="Wiegand S."/>
            <person name="Jogler M."/>
            <person name="Boedeker C."/>
            <person name="Pinto D."/>
            <person name="Vollmers J."/>
            <person name="Rivas-Marin E."/>
            <person name="Kohn T."/>
            <person name="Peeters S.H."/>
            <person name="Heuer A."/>
            <person name="Rast P."/>
            <person name="Oberbeckmann S."/>
            <person name="Bunk B."/>
            <person name="Jeske O."/>
            <person name="Meyerdierks A."/>
            <person name="Storesund J.E."/>
            <person name="Kallscheuer N."/>
            <person name="Luecker S."/>
            <person name="Lage O.M."/>
            <person name="Pohl T."/>
            <person name="Merkel B.J."/>
            <person name="Hornburger P."/>
            <person name="Mueller R.-W."/>
            <person name="Bruemmer F."/>
            <person name="Labrenz M."/>
            <person name="Spormann A.M."/>
            <person name="Op Den Camp H."/>
            <person name="Overmann J."/>
            <person name="Amann R."/>
            <person name="Jetten M.S.M."/>
            <person name="Mascher T."/>
            <person name="Medema M.H."/>
            <person name="Devos D.P."/>
            <person name="Kaster A.-K."/>
            <person name="Ovreas L."/>
            <person name="Rohde M."/>
            <person name="Galperin M.Y."/>
            <person name="Jogler C."/>
        </authorList>
    </citation>
    <scope>NUCLEOTIDE SEQUENCE [LARGE SCALE GENOMIC DNA]</scope>
    <source>
        <strain evidence="8 9">Pla123a</strain>
    </source>
</reference>
<name>A0A5C5YHX4_9BACT</name>
<protein>
    <submittedName>
        <fullName evidence="8">Biopolymer transport protein ExbD/TolR</fullName>
    </submittedName>
</protein>
<dbReference type="PANTHER" id="PTHR30558">
    <property type="entry name" value="EXBD MEMBRANE COMPONENT OF PMF-DRIVEN MACROMOLECULE IMPORT SYSTEM"/>
    <property type="match status" value="1"/>
</dbReference>
<dbReference type="GO" id="GO:0015031">
    <property type="term" value="P:protein transport"/>
    <property type="evidence" value="ECO:0007669"/>
    <property type="project" value="UniProtKB-KW"/>
</dbReference>
<dbReference type="GO" id="GO:0022857">
    <property type="term" value="F:transmembrane transporter activity"/>
    <property type="evidence" value="ECO:0007669"/>
    <property type="project" value="InterPro"/>
</dbReference>
<evidence type="ECO:0000313" key="8">
    <source>
        <dbReference type="EMBL" id="TWT73582.1"/>
    </source>
</evidence>
<keyword evidence="7" id="KW-0813">Transport</keyword>
<sequence>MTPMIDVVFLLLIFFVCTASFQPVEALLPGDLLISGAGGAGVPQEEQPPLERVVIRAEQSGAGVAWTVNESPCPTDAALRALLGQLAGIDSTLPVVIDPDRKVELGRVIDGFDAARSAGFVDVKFAASVE</sequence>
<dbReference type="PANTHER" id="PTHR30558:SF3">
    <property type="entry name" value="BIOPOLYMER TRANSPORT PROTEIN EXBD-RELATED"/>
    <property type="match status" value="1"/>
</dbReference>
<evidence type="ECO:0000313" key="9">
    <source>
        <dbReference type="Proteomes" id="UP000318478"/>
    </source>
</evidence>
<dbReference type="InterPro" id="IPR003400">
    <property type="entry name" value="ExbD"/>
</dbReference>
<evidence type="ECO:0000256" key="2">
    <source>
        <dbReference type="ARBA" id="ARBA00005811"/>
    </source>
</evidence>
<comment type="similarity">
    <text evidence="2 7">Belongs to the ExbD/TolR family.</text>
</comment>
<evidence type="ECO:0000256" key="4">
    <source>
        <dbReference type="ARBA" id="ARBA00022692"/>
    </source>
</evidence>
<keyword evidence="4 7" id="KW-0812">Transmembrane</keyword>
<evidence type="ECO:0000256" key="1">
    <source>
        <dbReference type="ARBA" id="ARBA00004162"/>
    </source>
</evidence>
<dbReference type="AlphaFoldDB" id="A0A5C5YHX4"/>
<evidence type="ECO:0000256" key="7">
    <source>
        <dbReference type="RuleBase" id="RU003879"/>
    </source>
</evidence>
<comment type="caution">
    <text evidence="8">The sequence shown here is derived from an EMBL/GenBank/DDBJ whole genome shotgun (WGS) entry which is preliminary data.</text>
</comment>
<comment type="subcellular location">
    <subcellularLocation>
        <location evidence="1">Cell membrane</location>
        <topology evidence="1">Single-pass membrane protein</topology>
    </subcellularLocation>
    <subcellularLocation>
        <location evidence="7">Cell membrane</location>
        <topology evidence="7">Single-pass type II membrane protein</topology>
    </subcellularLocation>
</comment>
<keyword evidence="6" id="KW-0472">Membrane</keyword>
<keyword evidence="3" id="KW-1003">Cell membrane</keyword>
<dbReference type="Pfam" id="PF02472">
    <property type="entry name" value="ExbD"/>
    <property type="match status" value="1"/>
</dbReference>
<dbReference type="GO" id="GO:0005886">
    <property type="term" value="C:plasma membrane"/>
    <property type="evidence" value="ECO:0007669"/>
    <property type="project" value="UniProtKB-SubCell"/>
</dbReference>
<dbReference type="Gene3D" id="3.30.420.270">
    <property type="match status" value="1"/>
</dbReference>
<proteinExistence type="inferred from homology"/>